<dbReference type="GO" id="GO:0043190">
    <property type="term" value="C:ATP-binding cassette (ABC) transporter complex"/>
    <property type="evidence" value="ECO:0007669"/>
    <property type="project" value="TreeGrafter"/>
</dbReference>
<dbReference type="OrthoDB" id="9807977at2"/>
<feature type="transmembrane region" description="Helical" evidence="6">
    <location>
        <begin position="301"/>
        <end position="318"/>
    </location>
</feature>
<dbReference type="AlphaFoldDB" id="A0A3P3W9L9"/>
<evidence type="ECO:0000256" key="1">
    <source>
        <dbReference type="ARBA" id="ARBA00004651"/>
    </source>
</evidence>
<evidence type="ECO:0000256" key="4">
    <source>
        <dbReference type="ARBA" id="ARBA00022989"/>
    </source>
</evidence>
<keyword evidence="2" id="KW-1003">Cell membrane</keyword>
<dbReference type="PANTHER" id="PTHR33529">
    <property type="entry name" value="SLR0882 PROTEIN-RELATED"/>
    <property type="match status" value="1"/>
</dbReference>
<evidence type="ECO:0000313" key="7">
    <source>
        <dbReference type="EMBL" id="RRJ91017.1"/>
    </source>
</evidence>
<dbReference type="EMBL" id="RQVQ01000013">
    <property type="protein sequence ID" value="RRJ91017.1"/>
    <property type="molecule type" value="Genomic_DNA"/>
</dbReference>
<feature type="transmembrane region" description="Helical" evidence="6">
    <location>
        <begin position="99"/>
        <end position="122"/>
    </location>
</feature>
<feature type="transmembrane region" description="Helical" evidence="6">
    <location>
        <begin position="12"/>
        <end position="33"/>
    </location>
</feature>
<dbReference type="PANTHER" id="PTHR33529:SF8">
    <property type="entry name" value="PERMEASE, YJGP_YJGQ FAMILY"/>
    <property type="match status" value="1"/>
</dbReference>
<organism evidence="7 8">
    <name type="scientific">Paenimyroides tangerinum</name>
    <dbReference type="NCBI Taxonomy" id="2488728"/>
    <lineage>
        <taxon>Bacteria</taxon>
        <taxon>Pseudomonadati</taxon>
        <taxon>Bacteroidota</taxon>
        <taxon>Flavobacteriia</taxon>
        <taxon>Flavobacteriales</taxon>
        <taxon>Flavobacteriaceae</taxon>
        <taxon>Paenimyroides</taxon>
    </lineage>
</organism>
<protein>
    <submittedName>
        <fullName evidence="7">YjgP/YjgQ family permease</fullName>
    </submittedName>
</protein>
<feature type="transmembrane region" description="Helical" evidence="6">
    <location>
        <begin position="276"/>
        <end position="294"/>
    </location>
</feature>
<dbReference type="InterPro" id="IPR005495">
    <property type="entry name" value="LptG/LptF_permease"/>
</dbReference>
<dbReference type="GO" id="GO:0015920">
    <property type="term" value="P:lipopolysaccharide transport"/>
    <property type="evidence" value="ECO:0007669"/>
    <property type="project" value="TreeGrafter"/>
</dbReference>
<name>A0A3P3W9L9_9FLAO</name>
<keyword evidence="5 6" id="KW-0472">Membrane</keyword>
<comment type="caution">
    <text evidence="7">The sequence shown here is derived from an EMBL/GenBank/DDBJ whole genome shotgun (WGS) entry which is preliminary data.</text>
</comment>
<evidence type="ECO:0000256" key="5">
    <source>
        <dbReference type="ARBA" id="ARBA00023136"/>
    </source>
</evidence>
<evidence type="ECO:0000313" key="8">
    <source>
        <dbReference type="Proteomes" id="UP000275719"/>
    </source>
</evidence>
<dbReference type="Pfam" id="PF03739">
    <property type="entry name" value="LptF_LptG"/>
    <property type="match status" value="1"/>
</dbReference>
<reference evidence="7 8" key="1">
    <citation type="submission" date="2018-11" db="EMBL/GenBank/DDBJ databases">
        <title>Flavobacterium sp. nov., YIM 102701-2 draft genome.</title>
        <authorList>
            <person name="Li G."/>
            <person name="Jiang Y."/>
        </authorList>
    </citation>
    <scope>NUCLEOTIDE SEQUENCE [LARGE SCALE GENOMIC DNA]</scope>
    <source>
        <strain evidence="7 8">YIM 102701-2</strain>
    </source>
</reference>
<proteinExistence type="predicted"/>
<gene>
    <name evidence="7" type="ORF">EG240_07390</name>
</gene>
<dbReference type="RefSeq" id="WP_125018754.1">
    <property type="nucleotide sequence ID" value="NZ_RQVQ01000013.1"/>
</dbReference>
<keyword evidence="8" id="KW-1185">Reference proteome</keyword>
<evidence type="ECO:0000256" key="6">
    <source>
        <dbReference type="SAM" id="Phobius"/>
    </source>
</evidence>
<evidence type="ECO:0000256" key="3">
    <source>
        <dbReference type="ARBA" id="ARBA00022692"/>
    </source>
</evidence>
<evidence type="ECO:0000256" key="2">
    <source>
        <dbReference type="ARBA" id="ARBA00022475"/>
    </source>
</evidence>
<comment type="subcellular location">
    <subcellularLocation>
        <location evidence="1">Cell membrane</location>
        <topology evidence="1">Multi-pass membrane protein</topology>
    </subcellularLocation>
</comment>
<keyword evidence="3 6" id="KW-0812">Transmembrane</keyword>
<keyword evidence="4 6" id="KW-1133">Transmembrane helix</keyword>
<sequence length="357" mass="40959">MKIIDWYILKRYLGTFFVMLLLFIPIGIAIDVADRINKILESKVPIEAVLEYYLDFTVYFANMLFPIFLFISIIWFTSKLASNTEIVAILSSGISYNRFLRPYIVGAAIISLIALIFGFFIVPPASAGYNDFRFKYLRRGEVRETMNVYKQLSENEFIYVSNFNLNTKTGYNFTLEKFEGNKLEYKIKANRIIYNDSTKDYTLKGYAKRIVGELDDKIETEDQKNVKFDFEIDDLTPTVYAAETMNLGELNRFIEKEKMRGSSNINSYLVVKYKKYSVPVSAFILTIIAVAVSSTKRRGGMGVNLALGIAFAFTYIFFDKIFGTLAEASSINPLFAVWFPNVVFGIMAVFLLKNARR</sequence>
<dbReference type="Proteomes" id="UP000275719">
    <property type="component" value="Unassembled WGS sequence"/>
</dbReference>
<accession>A0A3P3W9L9</accession>
<feature type="transmembrane region" description="Helical" evidence="6">
    <location>
        <begin position="53"/>
        <end position="78"/>
    </location>
</feature>
<feature type="transmembrane region" description="Helical" evidence="6">
    <location>
        <begin position="330"/>
        <end position="352"/>
    </location>
</feature>